<evidence type="ECO:0000313" key="2">
    <source>
        <dbReference type="EMBL" id="KAK4027304.1"/>
    </source>
</evidence>
<evidence type="ECO:0000256" key="1">
    <source>
        <dbReference type="SAM" id="Phobius"/>
    </source>
</evidence>
<dbReference type="Proteomes" id="UP001234178">
    <property type="component" value="Unassembled WGS sequence"/>
</dbReference>
<evidence type="ECO:0000313" key="3">
    <source>
        <dbReference type="Proteomes" id="UP001234178"/>
    </source>
</evidence>
<keyword evidence="1" id="KW-1133">Transmembrane helix</keyword>
<comment type="caution">
    <text evidence="2">The sequence shown here is derived from an EMBL/GenBank/DDBJ whole genome shotgun (WGS) entry which is preliminary data.</text>
</comment>
<dbReference type="EMBL" id="JAOYFB010000038">
    <property type="protein sequence ID" value="KAK4027304.1"/>
    <property type="molecule type" value="Genomic_DNA"/>
</dbReference>
<reference evidence="2 3" key="1">
    <citation type="journal article" date="2023" name="Nucleic Acids Res.">
        <title>The hologenome of Daphnia magna reveals possible DNA methylation and microbiome-mediated evolution of the host genome.</title>
        <authorList>
            <person name="Chaturvedi A."/>
            <person name="Li X."/>
            <person name="Dhandapani V."/>
            <person name="Marshall H."/>
            <person name="Kissane S."/>
            <person name="Cuenca-Cambronero M."/>
            <person name="Asole G."/>
            <person name="Calvet F."/>
            <person name="Ruiz-Romero M."/>
            <person name="Marangio P."/>
            <person name="Guigo R."/>
            <person name="Rago D."/>
            <person name="Mirbahai L."/>
            <person name="Eastwood N."/>
            <person name="Colbourne J.K."/>
            <person name="Zhou J."/>
            <person name="Mallon E."/>
            <person name="Orsini L."/>
        </authorList>
    </citation>
    <scope>NUCLEOTIDE SEQUENCE [LARGE SCALE GENOMIC DNA]</scope>
    <source>
        <strain evidence="2">LRV0_1</strain>
    </source>
</reference>
<organism evidence="2 3">
    <name type="scientific">Daphnia magna</name>
    <dbReference type="NCBI Taxonomy" id="35525"/>
    <lineage>
        <taxon>Eukaryota</taxon>
        <taxon>Metazoa</taxon>
        <taxon>Ecdysozoa</taxon>
        <taxon>Arthropoda</taxon>
        <taxon>Crustacea</taxon>
        <taxon>Branchiopoda</taxon>
        <taxon>Diplostraca</taxon>
        <taxon>Cladocera</taxon>
        <taxon>Anomopoda</taxon>
        <taxon>Daphniidae</taxon>
        <taxon>Daphnia</taxon>
    </lineage>
</organism>
<protein>
    <submittedName>
        <fullName evidence="2">Uncharacterized protein</fullName>
    </submittedName>
</protein>
<gene>
    <name evidence="2" type="ORF">OUZ56_016315</name>
</gene>
<keyword evidence="3" id="KW-1185">Reference proteome</keyword>
<feature type="transmembrane region" description="Helical" evidence="1">
    <location>
        <begin position="21"/>
        <end position="39"/>
    </location>
</feature>
<proteinExistence type="predicted"/>
<accession>A0ABR0AQD9</accession>
<sequence>MLWEREEMTFASARWNRAIQQLVSSWLGWAAIVTLLQIFQIEKSTLKCPNCRMSSFSLSALLSL</sequence>
<name>A0ABR0AQD9_9CRUS</name>
<keyword evidence="1" id="KW-0472">Membrane</keyword>
<keyword evidence="1" id="KW-0812">Transmembrane</keyword>